<evidence type="ECO:0000256" key="1">
    <source>
        <dbReference type="SAM" id="MobiDB-lite"/>
    </source>
</evidence>
<evidence type="ECO:0000313" key="3">
    <source>
        <dbReference type="Proteomes" id="UP001604277"/>
    </source>
</evidence>
<evidence type="ECO:0000313" key="2">
    <source>
        <dbReference type="EMBL" id="KAL2552862.1"/>
    </source>
</evidence>
<reference evidence="3" key="1">
    <citation type="submission" date="2024-07" db="EMBL/GenBank/DDBJ databases">
        <title>Two chromosome-level genome assemblies of Korean endemic species Abeliophyllum distichum and Forsythia ovata (Oleaceae).</title>
        <authorList>
            <person name="Jang H."/>
        </authorList>
    </citation>
    <scope>NUCLEOTIDE SEQUENCE [LARGE SCALE GENOMIC DNA]</scope>
</reference>
<comment type="caution">
    <text evidence="2">The sequence shown here is derived from an EMBL/GenBank/DDBJ whole genome shotgun (WGS) entry which is preliminary data.</text>
</comment>
<dbReference type="Proteomes" id="UP001604277">
    <property type="component" value="Unassembled WGS sequence"/>
</dbReference>
<gene>
    <name evidence="2" type="ORF">Fot_06481</name>
</gene>
<feature type="region of interest" description="Disordered" evidence="1">
    <location>
        <begin position="224"/>
        <end position="243"/>
    </location>
</feature>
<organism evidence="2 3">
    <name type="scientific">Forsythia ovata</name>
    <dbReference type="NCBI Taxonomy" id="205694"/>
    <lineage>
        <taxon>Eukaryota</taxon>
        <taxon>Viridiplantae</taxon>
        <taxon>Streptophyta</taxon>
        <taxon>Embryophyta</taxon>
        <taxon>Tracheophyta</taxon>
        <taxon>Spermatophyta</taxon>
        <taxon>Magnoliopsida</taxon>
        <taxon>eudicotyledons</taxon>
        <taxon>Gunneridae</taxon>
        <taxon>Pentapetalae</taxon>
        <taxon>asterids</taxon>
        <taxon>lamiids</taxon>
        <taxon>Lamiales</taxon>
        <taxon>Oleaceae</taxon>
        <taxon>Forsythieae</taxon>
        <taxon>Forsythia</taxon>
    </lineage>
</organism>
<feature type="compositionally biased region" description="Polar residues" evidence="1">
    <location>
        <begin position="54"/>
        <end position="74"/>
    </location>
</feature>
<protein>
    <submittedName>
        <fullName evidence="2">Uncharacterized protein</fullName>
    </submittedName>
</protein>
<proteinExistence type="predicted"/>
<name>A0ABD1WT46_9LAMI</name>
<keyword evidence="3" id="KW-1185">Reference proteome</keyword>
<feature type="region of interest" description="Disordered" evidence="1">
    <location>
        <begin position="50"/>
        <end position="74"/>
    </location>
</feature>
<dbReference type="AlphaFoldDB" id="A0ABD1WT46"/>
<accession>A0ABD1WT46</accession>
<sequence length="255" mass="29202">METLSFNNVQSQENDYWQDLEILPENNVRLQANDDNEVVENVDDYRDGMDINADDQNIKSPARNSKTTDCNYSSGPEVSSRSTLLKIDAIYDALDDEHKKLFINSCFGKLYNVRSMQISPKLIHNLLIRRNSRLTPELRDIAKVLDDSQLRVRCILYASPDEREEEYVKLFVSGPTREDLILDAYLHEDRADGAARDEKLDDIFEHIREDDPHALQLHRMSMRQKGAEEADDREVDTGVNGMGRGSIKELVDAGV</sequence>
<dbReference type="EMBL" id="JBFOLJ010000002">
    <property type="protein sequence ID" value="KAL2552862.1"/>
    <property type="molecule type" value="Genomic_DNA"/>
</dbReference>